<dbReference type="eggNOG" id="ENOG502R0X6">
    <property type="taxonomic scope" value="Eukaryota"/>
</dbReference>
<protein>
    <submittedName>
        <fullName evidence="3">Serpentine receptor class gamma</fullName>
    </submittedName>
</protein>
<sequence>MTSTQNLSDYILYNYSKCSPDTSFLASWQGLAYPSHVIQFIGFPFQILTFWLILKKTPESMKSIKNPLMIAHILCTLLDFHFSTLVTPYMFLPSFTYIPIGILGLLRVPVLIQSFFMTETLIGKDCFVRFRN</sequence>
<proteinExistence type="predicted"/>
<accession>A0A1I7TSX5</accession>
<keyword evidence="1" id="KW-0812">Transmembrane</keyword>
<evidence type="ECO:0000313" key="3">
    <source>
        <dbReference type="WBParaSite" id="Csp11.Scaffold629.g11450.t1"/>
    </source>
</evidence>
<keyword evidence="1" id="KW-1133">Transmembrane helix</keyword>
<dbReference type="Pfam" id="PF10318">
    <property type="entry name" value="7TM_GPCR_Srh"/>
    <property type="match status" value="1"/>
</dbReference>
<feature type="transmembrane region" description="Helical" evidence="1">
    <location>
        <begin position="37"/>
        <end position="54"/>
    </location>
</feature>
<name>A0A1I7TSX5_9PELO</name>
<evidence type="ECO:0000313" key="2">
    <source>
        <dbReference type="Proteomes" id="UP000095282"/>
    </source>
</evidence>
<dbReference type="Proteomes" id="UP000095282">
    <property type="component" value="Unplaced"/>
</dbReference>
<keyword evidence="2" id="KW-1185">Reference proteome</keyword>
<reference evidence="3" key="1">
    <citation type="submission" date="2016-11" db="UniProtKB">
        <authorList>
            <consortium name="WormBaseParasite"/>
        </authorList>
    </citation>
    <scope>IDENTIFICATION</scope>
</reference>
<dbReference type="WBParaSite" id="Csp11.Scaffold629.g11450.t1">
    <property type="protein sequence ID" value="Csp11.Scaffold629.g11450.t1"/>
    <property type="gene ID" value="Csp11.Scaffold629.g11450"/>
</dbReference>
<feature type="transmembrane region" description="Helical" evidence="1">
    <location>
        <begin position="66"/>
        <end position="91"/>
    </location>
</feature>
<dbReference type="InterPro" id="IPR019422">
    <property type="entry name" value="7TM_GPCR_serpentine_rcpt_Srh"/>
</dbReference>
<evidence type="ECO:0000256" key="1">
    <source>
        <dbReference type="SAM" id="Phobius"/>
    </source>
</evidence>
<organism evidence="2 3">
    <name type="scientific">Caenorhabditis tropicalis</name>
    <dbReference type="NCBI Taxonomy" id="1561998"/>
    <lineage>
        <taxon>Eukaryota</taxon>
        <taxon>Metazoa</taxon>
        <taxon>Ecdysozoa</taxon>
        <taxon>Nematoda</taxon>
        <taxon>Chromadorea</taxon>
        <taxon>Rhabditida</taxon>
        <taxon>Rhabditina</taxon>
        <taxon>Rhabditomorpha</taxon>
        <taxon>Rhabditoidea</taxon>
        <taxon>Rhabditidae</taxon>
        <taxon>Peloderinae</taxon>
        <taxon>Caenorhabditis</taxon>
    </lineage>
</organism>
<keyword evidence="1" id="KW-0472">Membrane</keyword>
<feature type="transmembrane region" description="Helical" evidence="1">
    <location>
        <begin position="97"/>
        <end position="122"/>
    </location>
</feature>
<dbReference type="AlphaFoldDB" id="A0A1I7TSX5"/>